<sequence>MGSPSSSSSGEEDGTAEWRKAIESVVSTTTFGFTNGSTKSITHSNSNTDCSYEEDHQHKPQKLKHYQVKAQKALDDILEKNLEIVRDPVHFLEKDQVIDGGVRLFKNSAPGIVFDHKDQFKGPCKKPNILPGKEIDMKSKKFKRQLQAVVVDGVDILAAARDASQKSLARLEAKDAAEKAKAKREEERVAELKRVRGERWLPSIAREMHVKFRC</sequence>
<reference evidence="2" key="1">
    <citation type="journal article" date="2023" name="G3 (Bethesda)">
        <title>Genome assembly and association tests identify interacting loci associated with vigor, precocity, and sex in interspecific pistachio rootstocks.</title>
        <authorList>
            <person name="Palmer W."/>
            <person name="Jacygrad E."/>
            <person name="Sagayaradj S."/>
            <person name="Cavanaugh K."/>
            <person name="Han R."/>
            <person name="Bertier L."/>
            <person name="Beede B."/>
            <person name="Kafkas S."/>
            <person name="Golino D."/>
            <person name="Preece J."/>
            <person name="Michelmore R."/>
        </authorList>
    </citation>
    <scope>NUCLEOTIDE SEQUENCE [LARGE SCALE GENOMIC DNA]</scope>
</reference>
<evidence type="ECO:0000313" key="2">
    <source>
        <dbReference type="Proteomes" id="UP001163603"/>
    </source>
</evidence>
<comment type="caution">
    <text evidence="1">The sequence shown here is derived from an EMBL/GenBank/DDBJ whole genome shotgun (WGS) entry which is preliminary data.</text>
</comment>
<dbReference type="EMBL" id="CM047740">
    <property type="protein sequence ID" value="KAJ0040122.1"/>
    <property type="molecule type" value="Genomic_DNA"/>
</dbReference>
<gene>
    <name evidence="1" type="ORF">Pint_27886</name>
</gene>
<keyword evidence="2" id="KW-1185">Reference proteome</keyword>
<dbReference type="Proteomes" id="UP001163603">
    <property type="component" value="Chromosome 5"/>
</dbReference>
<proteinExistence type="predicted"/>
<organism evidence="1 2">
    <name type="scientific">Pistacia integerrima</name>
    <dbReference type="NCBI Taxonomy" id="434235"/>
    <lineage>
        <taxon>Eukaryota</taxon>
        <taxon>Viridiplantae</taxon>
        <taxon>Streptophyta</taxon>
        <taxon>Embryophyta</taxon>
        <taxon>Tracheophyta</taxon>
        <taxon>Spermatophyta</taxon>
        <taxon>Magnoliopsida</taxon>
        <taxon>eudicotyledons</taxon>
        <taxon>Gunneridae</taxon>
        <taxon>Pentapetalae</taxon>
        <taxon>rosids</taxon>
        <taxon>malvids</taxon>
        <taxon>Sapindales</taxon>
        <taxon>Anacardiaceae</taxon>
        <taxon>Pistacia</taxon>
    </lineage>
</organism>
<evidence type="ECO:0000313" key="1">
    <source>
        <dbReference type="EMBL" id="KAJ0040122.1"/>
    </source>
</evidence>
<name>A0ACC0YNZ1_9ROSI</name>
<protein>
    <submittedName>
        <fullName evidence="1">Uncharacterized protein</fullName>
    </submittedName>
</protein>
<accession>A0ACC0YNZ1</accession>